<dbReference type="GO" id="GO:0000978">
    <property type="term" value="F:RNA polymerase II cis-regulatory region sequence-specific DNA binding"/>
    <property type="evidence" value="ECO:0007669"/>
    <property type="project" value="TreeGrafter"/>
</dbReference>
<dbReference type="GO" id="GO:0030968">
    <property type="term" value="P:endoplasmic reticulum unfolded protein response"/>
    <property type="evidence" value="ECO:0007669"/>
    <property type="project" value="TreeGrafter"/>
</dbReference>
<dbReference type="AlphaFoldDB" id="A0AAV7Q214"/>
<dbReference type="SUPFAM" id="SSF57959">
    <property type="entry name" value="Leucine zipper domain"/>
    <property type="match status" value="1"/>
</dbReference>
<dbReference type="InterPro" id="IPR051882">
    <property type="entry name" value="ATF_bZIP_TF"/>
</dbReference>
<dbReference type="InterPro" id="IPR004827">
    <property type="entry name" value="bZIP"/>
</dbReference>
<dbReference type="PROSITE" id="PS50217">
    <property type="entry name" value="BZIP"/>
    <property type="match status" value="1"/>
</dbReference>
<evidence type="ECO:0000256" key="12">
    <source>
        <dbReference type="ARBA" id="ARBA00023242"/>
    </source>
</evidence>
<accession>A0AAV7Q214</accession>
<keyword evidence="12" id="KW-0539">Nucleus</keyword>
<evidence type="ECO:0000259" key="15">
    <source>
        <dbReference type="PROSITE" id="PS50217"/>
    </source>
</evidence>
<comment type="similarity">
    <text evidence="3">Belongs to the bZIP family. ATF subfamily.</text>
</comment>
<evidence type="ECO:0000256" key="14">
    <source>
        <dbReference type="SAM" id="MobiDB-lite"/>
    </source>
</evidence>
<dbReference type="PANTHER" id="PTHR46164">
    <property type="entry name" value="ATF6, ISOFORM C"/>
    <property type="match status" value="1"/>
</dbReference>
<keyword evidence="6" id="KW-1133">Transmembrane helix</keyword>
<name>A0AAV7Q214_PLEWA</name>
<evidence type="ECO:0000256" key="3">
    <source>
        <dbReference type="ARBA" id="ARBA00009050"/>
    </source>
</evidence>
<dbReference type="Pfam" id="PF00170">
    <property type="entry name" value="bZIP_1"/>
    <property type="match status" value="1"/>
</dbReference>
<gene>
    <name evidence="16" type="ORF">NDU88_001067</name>
</gene>
<comment type="subcellular location">
    <subcellularLocation>
        <location evidence="2">Endoplasmic reticulum membrane</location>
        <topology evidence="2">Single-pass membrane protein</topology>
    </subcellularLocation>
    <subcellularLocation>
        <location evidence="1">Nucleus</location>
    </subcellularLocation>
</comment>
<dbReference type="Proteomes" id="UP001066276">
    <property type="component" value="Chromosome 6"/>
</dbReference>
<dbReference type="GO" id="GO:0005634">
    <property type="term" value="C:nucleus"/>
    <property type="evidence" value="ECO:0007669"/>
    <property type="project" value="UniProtKB-SubCell"/>
</dbReference>
<feature type="compositionally biased region" description="Low complexity" evidence="14">
    <location>
        <begin position="63"/>
        <end position="84"/>
    </location>
</feature>
<protein>
    <recommendedName>
        <fullName evidence="15">BZIP domain-containing protein</fullName>
    </recommendedName>
</protein>
<dbReference type="CDD" id="cd14700">
    <property type="entry name" value="bZIP_ATF6"/>
    <property type="match status" value="1"/>
</dbReference>
<keyword evidence="13" id="KW-0175">Coiled coil</keyword>
<comment type="caution">
    <text evidence="16">The sequence shown here is derived from an EMBL/GenBank/DDBJ whole genome shotgun (WGS) entry which is preliminary data.</text>
</comment>
<evidence type="ECO:0000256" key="1">
    <source>
        <dbReference type="ARBA" id="ARBA00004123"/>
    </source>
</evidence>
<evidence type="ECO:0000256" key="5">
    <source>
        <dbReference type="ARBA" id="ARBA00022824"/>
    </source>
</evidence>
<evidence type="ECO:0000256" key="11">
    <source>
        <dbReference type="ARBA" id="ARBA00023230"/>
    </source>
</evidence>
<reference evidence="16" key="1">
    <citation type="journal article" date="2022" name="bioRxiv">
        <title>Sequencing and chromosome-scale assembly of the giantPleurodeles waltlgenome.</title>
        <authorList>
            <person name="Brown T."/>
            <person name="Elewa A."/>
            <person name="Iarovenko S."/>
            <person name="Subramanian E."/>
            <person name="Araus A.J."/>
            <person name="Petzold A."/>
            <person name="Susuki M."/>
            <person name="Suzuki K.-i.T."/>
            <person name="Hayashi T."/>
            <person name="Toyoda A."/>
            <person name="Oliveira C."/>
            <person name="Osipova E."/>
            <person name="Leigh N.D."/>
            <person name="Simon A."/>
            <person name="Yun M.H."/>
        </authorList>
    </citation>
    <scope>NUCLEOTIDE SEQUENCE</scope>
    <source>
        <strain evidence="16">20211129_DDA</strain>
        <tissue evidence="16">Liver</tissue>
    </source>
</reference>
<dbReference type="PROSITE" id="PS00036">
    <property type="entry name" value="BZIP_BASIC"/>
    <property type="match status" value="1"/>
</dbReference>
<dbReference type="InterPro" id="IPR046347">
    <property type="entry name" value="bZIP_sf"/>
</dbReference>
<dbReference type="FunFam" id="1.20.5.170:FF:000041">
    <property type="entry name" value="Cyclic AMP-dependent transcription factor ATF-6 beta"/>
    <property type="match status" value="1"/>
</dbReference>
<proteinExistence type="inferred from homology"/>
<keyword evidence="11" id="KW-0834">Unfolded protein response</keyword>
<keyword evidence="7" id="KW-0805">Transcription regulation</keyword>
<evidence type="ECO:0000256" key="10">
    <source>
        <dbReference type="ARBA" id="ARBA00023163"/>
    </source>
</evidence>
<dbReference type="GO" id="GO:0005789">
    <property type="term" value="C:endoplasmic reticulum membrane"/>
    <property type="evidence" value="ECO:0007669"/>
    <property type="project" value="UniProtKB-SubCell"/>
</dbReference>
<feature type="domain" description="BZIP" evidence="15">
    <location>
        <begin position="267"/>
        <end position="330"/>
    </location>
</feature>
<keyword evidence="17" id="KW-1185">Reference proteome</keyword>
<keyword evidence="4" id="KW-0812">Transmembrane</keyword>
<evidence type="ECO:0000256" key="9">
    <source>
        <dbReference type="ARBA" id="ARBA00023136"/>
    </source>
</evidence>
<evidence type="ECO:0000313" key="16">
    <source>
        <dbReference type="EMBL" id="KAJ1134616.1"/>
    </source>
</evidence>
<sequence>MYNYMETGEEHGDLFRCFDVDPLFDSSMELGLDSGSHSYSWNQLGADDFSDIHVKSESIQVKSEPVSPSSSQCSDSSLSSSSSDIQQQLVSADITVVKIESPPTPPCLFGETSSPHFGTVQINVIPAPEGVSGTAGKTPTDLKTCSILSRKPAIQPKPVLVTTVPGPPANIASTATTPPGSTLLLKSVPGSPPIQPTLSAQSVVLSQADMLQLPVPGLLKVQQPAKRSATKTPGVGLTPTCNKAEAKTIIPAPNPMGSARPQMDVKVLKRQQRMIKNRESACQSRKKKKEYMQGLESRLQEALSENEQLRRENAMLKKKLESVLLENTEMKFGSGNRKVVCVMVLLLFIAFNFGPVSLNDGKSETLRQEVEPLHSSRHLLEFHEEELNEERVVYEKASPSGGKIRFRNLSTAISDVKEMVLRDIDQLFLSSDCRQFNRTESLRLADELSGWVRRHQNGRKTGKPTQMKKARATKKQLLQKKLLSLSRYVPAHPFRHHEREPSSQLQVYHRPDQTYHDFMDAIDRREDTFYVVSFRRDHLLLPAISHNKTSRPKMSLVMPAMALNESLYNSTQDFEMMMQIDCEVMDTRMIEIKSSTVPPFLRKERDNRTTSSTTIPHDRPDGPSFTRVHPRTVPIASSVRTGNLSLYVEDEKKGQLGDGHA</sequence>
<feature type="coiled-coil region" evidence="13">
    <location>
        <begin position="285"/>
        <end position="326"/>
    </location>
</feature>
<organism evidence="16 17">
    <name type="scientific">Pleurodeles waltl</name>
    <name type="common">Iberian ribbed newt</name>
    <dbReference type="NCBI Taxonomy" id="8319"/>
    <lineage>
        <taxon>Eukaryota</taxon>
        <taxon>Metazoa</taxon>
        <taxon>Chordata</taxon>
        <taxon>Craniata</taxon>
        <taxon>Vertebrata</taxon>
        <taxon>Euteleostomi</taxon>
        <taxon>Amphibia</taxon>
        <taxon>Batrachia</taxon>
        <taxon>Caudata</taxon>
        <taxon>Salamandroidea</taxon>
        <taxon>Salamandridae</taxon>
        <taxon>Pleurodelinae</taxon>
        <taxon>Pleurodeles</taxon>
    </lineage>
</organism>
<dbReference type="GO" id="GO:0000981">
    <property type="term" value="F:DNA-binding transcription factor activity, RNA polymerase II-specific"/>
    <property type="evidence" value="ECO:0007669"/>
    <property type="project" value="TreeGrafter"/>
</dbReference>
<keyword evidence="9" id="KW-0472">Membrane</keyword>
<dbReference type="EMBL" id="JANPWB010000010">
    <property type="protein sequence ID" value="KAJ1134616.1"/>
    <property type="molecule type" value="Genomic_DNA"/>
</dbReference>
<keyword evidence="10" id="KW-0804">Transcription</keyword>
<evidence type="ECO:0000256" key="13">
    <source>
        <dbReference type="SAM" id="Coils"/>
    </source>
</evidence>
<evidence type="ECO:0000256" key="6">
    <source>
        <dbReference type="ARBA" id="ARBA00022989"/>
    </source>
</evidence>
<dbReference type="PANTHER" id="PTHR46164:SF2">
    <property type="entry name" value="CYCLIC AMP-DEPENDENT TRANSCRIPTION FACTOR ATF-6 BETA"/>
    <property type="match status" value="1"/>
</dbReference>
<keyword evidence="5" id="KW-0256">Endoplasmic reticulum</keyword>
<evidence type="ECO:0000256" key="2">
    <source>
        <dbReference type="ARBA" id="ARBA00004389"/>
    </source>
</evidence>
<evidence type="ECO:0000256" key="7">
    <source>
        <dbReference type="ARBA" id="ARBA00023015"/>
    </source>
</evidence>
<dbReference type="SMART" id="SM00338">
    <property type="entry name" value="BRLZ"/>
    <property type="match status" value="1"/>
</dbReference>
<feature type="region of interest" description="Disordered" evidence="14">
    <location>
        <begin position="602"/>
        <end position="629"/>
    </location>
</feature>
<dbReference type="Gene3D" id="1.20.5.170">
    <property type="match status" value="1"/>
</dbReference>
<evidence type="ECO:0000256" key="4">
    <source>
        <dbReference type="ARBA" id="ARBA00022692"/>
    </source>
</evidence>
<feature type="region of interest" description="Disordered" evidence="14">
    <location>
        <begin position="60"/>
        <end position="84"/>
    </location>
</feature>
<evidence type="ECO:0000313" key="17">
    <source>
        <dbReference type="Proteomes" id="UP001066276"/>
    </source>
</evidence>
<keyword evidence="8" id="KW-0238">DNA-binding</keyword>
<evidence type="ECO:0000256" key="8">
    <source>
        <dbReference type="ARBA" id="ARBA00023125"/>
    </source>
</evidence>